<dbReference type="Proteomes" id="UP000887580">
    <property type="component" value="Unplaced"/>
</dbReference>
<sequence>MKPQKSRPQMSGRKNVLAGQLIPSAISRHYNPGHHYCNREYDEAHEAEKRSQLWKGNVIKQAIITAQSIRELRTHHNAETIARFLDGGIVFGHNVEAVNRREFADIRAFMTQLLFFNYCNF</sequence>
<accession>A0AC35GVD3</accession>
<evidence type="ECO:0000313" key="2">
    <source>
        <dbReference type="WBParaSite" id="PS1159_v2.g9212.t1"/>
    </source>
</evidence>
<name>A0AC35GVD3_9BILA</name>
<evidence type="ECO:0000313" key="1">
    <source>
        <dbReference type="Proteomes" id="UP000887580"/>
    </source>
</evidence>
<protein>
    <submittedName>
        <fullName evidence="2">Uncharacterized protein</fullName>
    </submittedName>
</protein>
<organism evidence="1 2">
    <name type="scientific">Panagrolaimus sp. PS1159</name>
    <dbReference type="NCBI Taxonomy" id="55785"/>
    <lineage>
        <taxon>Eukaryota</taxon>
        <taxon>Metazoa</taxon>
        <taxon>Ecdysozoa</taxon>
        <taxon>Nematoda</taxon>
        <taxon>Chromadorea</taxon>
        <taxon>Rhabditida</taxon>
        <taxon>Tylenchina</taxon>
        <taxon>Panagrolaimomorpha</taxon>
        <taxon>Panagrolaimoidea</taxon>
        <taxon>Panagrolaimidae</taxon>
        <taxon>Panagrolaimus</taxon>
    </lineage>
</organism>
<dbReference type="WBParaSite" id="PS1159_v2.g9212.t1">
    <property type="protein sequence ID" value="PS1159_v2.g9212.t1"/>
    <property type="gene ID" value="PS1159_v2.g9212"/>
</dbReference>
<proteinExistence type="predicted"/>
<reference evidence="2" key="1">
    <citation type="submission" date="2022-11" db="UniProtKB">
        <authorList>
            <consortium name="WormBaseParasite"/>
        </authorList>
    </citation>
    <scope>IDENTIFICATION</scope>
</reference>